<dbReference type="RefSeq" id="WP_252175674.1">
    <property type="nucleotide sequence ID" value="NZ_CP086395.1"/>
</dbReference>
<feature type="transmembrane region" description="Helical" evidence="4">
    <location>
        <begin position="12"/>
        <end position="37"/>
    </location>
</feature>
<feature type="transmembrane region" description="Helical" evidence="4">
    <location>
        <begin position="127"/>
        <end position="146"/>
    </location>
</feature>
<dbReference type="GO" id="GO:0004175">
    <property type="term" value="F:endopeptidase activity"/>
    <property type="evidence" value="ECO:0007669"/>
    <property type="project" value="UniProtKB-ARBA"/>
</dbReference>
<evidence type="ECO:0000256" key="2">
    <source>
        <dbReference type="ARBA" id="ARBA00009067"/>
    </source>
</evidence>
<dbReference type="GO" id="GO:0005886">
    <property type="term" value="C:plasma membrane"/>
    <property type="evidence" value="ECO:0007669"/>
    <property type="project" value="UniProtKB-SubCell"/>
</dbReference>
<evidence type="ECO:0000259" key="5">
    <source>
        <dbReference type="Pfam" id="PF02517"/>
    </source>
</evidence>
<keyword evidence="6" id="KW-0645">Protease</keyword>
<feature type="domain" description="CAAX prenyl protease 2/Lysostaphin resistance protein A-like" evidence="5">
    <location>
        <begin position="127"/>
        <end position="216"/>
    </location>
</feature>
<gene>
    <name evidence="6" type="ORF">LMK00_03015</name>
</gene>
<dbReference type="EMBL" id="CP086395">
    <property type="protein sequence ID" value="USJ20984.1"/>
    <property type="molecule type" value="Genomic_DNA"/>
</dbReference>
<dbReference type="PANTHER" id="PTHR36435:SF1">
    <property type="entry name" value="CAAX AMINO TERMINAL PROTEASE FAMILY PROTEIN"/>
    <property type="match status" value="1"/>
</dbReference>
<feature type="transmembrane region" description="Helical" evidence="4">
    <location>
        <begin position="49"/>
        <end position="67"/>
    </location>
</feature>
<feature type="transmembrane region" description="Helical" evidence="4">
    <location>
        <begin position="158"/>
        <end position="177"/>
    </location>
</feature>
<keyword evidence="6" id="KW-0482">Metalloprotease</keyword>
<dbReference type="Proteomes" id="UP001056730">
    <property type="component" value="Chromosome"/>
</dbReference>
<evidence type="ECO:0000256" key="3">
    <source>
        <dbReference type="ARBA" id="ARBA00022475"/>
    </source>
</evidence>
<accession>A0A9Q8Y3R5</accession>
<feature type="transmembrane region" description="Helical" evidence="4">
    <location>
        <begin position="87"/>
        <end position="107"/>
    </location>
</feature>
<comment type="similarity">
    <text evidence="2">Belongs to the UPF0177 family.</text>
</comment>
<dbReference type="KEGG" id="lfo:LMK00_03015"/>
<keyword evidence="6" id="KW-0378">Hydrolase</keyword>
<comment type="subcellular location">
    <subcellularLocation>
        <location evidence="1">Cell membrane</location>
        <topology evidence="1">Multi-pass membrane protein</topology>
    </subcellularLocation>
</comment>
<keyword evidence="3" id="KW-1003">Cell membrane</keyword>
<sequence>MKKQKFSNEHIKALVLLAVYLLFIVIKPTQGLFMLLMINIFPTLFENEFMISAIVYAIPILLTLVFYAKEVFKDFSYFKTETFKKVLFLIAGFAVMMLANYGINSIGNLGSTENEQGVSDAVSTVPLIYSAILFGILGPLLEEIIFRRILIKDLSTFINEKFAIIFSLLAFALLHVDGNIMDIFSYIPLSIVITISYIISKKNIAYAWTLHMINNLSGIVVFPLLFT</sequence>
<evidence type="ECO:0000313" key="6">
    <source>
        <dbReference type="EMBL" id="USJ20984.1"/>
    </source>
</evidence>
<feature type="transmembrane region" description="Helical" evidence="4">
    <location>
        <begin position="206"/>
        <end position="226"/>
    </location>
</feature>
<dbReference type="GO" id="GO:0008237">
    <property type="term" value="F:metallopeptidase activity"/>
    <property type="evidence" value="ECO:0007669"/>
    <property type="project" value="UniProtKB-KW"/>
</dbReference>
<keyword evidence="4" id="KW-1133">Transmembrane helix</keyword>
<name>A0A9Q8Y3R5_9LACT</name>
<keyword evidence="4" id="KW-0472">Membrane</keyword>
<dbReference type="PANTHER" id="PTHR36435">
    <property type="entry name" value="SLR1288 PROTEIN"/>
    <property type="match status" value="1"/>
</dbReference>
<dbReference type="AlphaFoldDB" id="A0A9Q8Y3R5"/>
<proteinExistence type="inferred from homology"/>
<feature type="transmembrane region" description="Helical" evidence="4">
    <location>
        <begin position="183"/>
        <end position="199"/>
    </location>
</feature>
<reference evidence="6" key="1">
    <citation type="journal article" date="2022" name="Front. Microbiol.">
        <title>Feed Insects as a Reservoir of Granadaene-Producing Lactococci.</title>
        <authorList>
            <person name="Neuzil-Bunesova V."/>
            <person name="Ramirez Garcia A."/>
            <person name="Modrackova N."/>
            <person name="Makovska M."/>
            <person name="Sabolova M."/>
            <person name="Sproer C."/>
            <person name="Bunk B."/>
            <person name="Blom J."/>
            <person name="Schwab C."/>
        </authorList>
    </citation>
    <scope>NUCLEOTIDE SEQUENCE</scope>
    <source>
        <strain evidence="6">I4/6O</strain>
    </source>
</reference>
<protein>
    <submittedName>
        <fullName evidence="6">CPBP family intramembrane metalloprotease</fullName>
    </submittedName>
</protein>
<dbReference type="GO" id="GO:0080120">
    <property type="term" value="P:CAAX-box protein maturation"/>
    <property type="evidence" value="ECO:0007669"/>
    <property type="project" value="UniProtKB-ARBA"/>
</dbReference>
<dbReference type="Pfam" id="PF02517">
    <property type="entry name" value="Rce1-like"/>
    <property type="match status" value="1"/>
</dbReference>
<dbReference type="InterPro" id="IPR052710">
    <property type="entry name" value="CAAX_protease"/>
</dbReference>
<evidence type="ECO:0000256" key="4">
    <source>
        <dbReference type="SAM" id="Phobius"/>
    </source>
</evidence>
<evidence type="ECO:0000313" key="7">
    <source>
        <dbReference type="Proteomes" id="UP001056730"/>
    </source>
</evidence>
<keyword evidence="4" id="KW-0812">Transmembrane</keyword>
<evidence type="ECO:0000256" key="1">
    <source>
        <dbReference type="ARBA" id="ARBA00004651"/>
    </source>
</evidence>
<dbReference type="InterPro" id="IPR003675">
    <property type="entry name" value="Rce1/LyrA-like_dom"/>
</dbReference>
<organism evidence="6 7">
    <name type="scientific">Lactococcus formosensis</name>
    <dbReference type="NCBI Taxonomy" id="1281486"/>
    <lineage>
        <taxon>Bacteria</taxon>
        <taxon>Bacillati</taxon>
        <taxon>Bacillota</taxon>
        <taxon>Bacilli</taxon>
        <taxon>Lactobacillales</taxon>
        <taxon>Streptococcaceae</taxon>
        <taxon>Lactococcus</taxon>
    </lineage>
</organism>
<dbReference type="GeneID" id="89494195"/>